<organism evidence="10 11">
    <name type="scientific">Streptomyces jeddahensis</name>
    <dbReference type="NCBI Taxonomy" id="1716141"/>
    <lineage>
        <taxon>Bacteria</taxon>
        <taxon>Bacillati</taxon>
        <taxon>Actinomycetota</taxon>
        <taxon>Actinomycetes</taxon>
        <taxon>Kitasatosporales</taxon>
        <taxon>Streptomycetaceae</taxon>
        <taxon>Streptomyces</taxon>
    </lineage>
</organism>
<dbReference type="Proteomes" id="UP000077381">
    <property type="component" value="Unassembled WGS sequence"/>
</dbReference>
<dbReference type="EMBL" id="LOHS01000126">
    <property type="protein sequence ID" value="OAH10683.1"/>
    <property type="molecule type" value="Genomic_DNA"/>
</dbReference>
<comment type="similarity">
    <text evidence="7">Belongs to the binding-protein-dependent transport system permease family.</text>
</comment>
<dbReference type="InterPro" id="IPR045621">
    <property type="entry name" value="BPD_transp_1_N"/>
</dbReference>
<feature type="region of interest" description="Disordered" evidence="8">
    <location>
        <begin position="1"/>
        <end position="23"/>
    </location>
</feature>
<feature type="transmembrane region" description="Helical" evidence="7">
    <location>
        <begin position="49"/>
        <end position="66"/>
    </location>
</feature>
<protein>
    <submittedName>
        <fullName evidence="10">Glutathione transport system permease protein GsiC</fullName>
    </submittedName>
</protein>
<evidence type="ECO:0000256" key="1">
    <source>
        <dbReference type="ARBA" id="ARBA00004651"/>
    </source>
</evidence>
<dbReference type="PANTHER" id="PTHR43163">
    <property type="entry name" value="DIPEPTIDE TRANSPORT SYSTEM PERMEASE PROTEIN DPPB-RELATED"/>
    <property type="match status" value="1"/>
</dbReference>
<feature type="transmembrane region" description="Helical" evidence="7">
    <location>
        <begin position="137"/>
        <end position="158"/>
    </location>
</feature>
<evidence type="ECO:0000313" key="11">
    <source>
        <dbReference type="Proteomes" id="UP000077381"/>
    </source>
</evidence>
<dbReference type="InterPro" id="IPR035906">
    <property type="entry name" value="MetI-like_sf"/>
</dbReference>
<evidence type="ECO:0000256" key="7">
    <source>
        <dbReference type="RuleBase" id="RU363032"/>
    </source>
</evidence>
<keyword evidence="2 7" id="KW-0813">Transport</keyword>
<evidence type="ECO:0000259" key="9">
    <source>
        <dbReference type="PROSITE" id="PS50928"/>
    </source>
</evidence>
<comment type="subcellular location">
    <subcellularLocation>
        <location evidence="1 7">Cell membrane</location>
        <topology evidence="1 7">Multi-pass membrane protein</topology>
    </subcellularLocation>
</comment>
<keyword evidence="3" id="KW-1003">Cell membrane</keyword>
<evidence type="ECO:0000256" key="4">
    <source>
        <dbReference type="ARBA" id="ARBA00022692"/>
    </source>
</evidence>
<feature type="domain" description="ABC transmembrane type-1" evidence="9">
    <location>
        <begin position="131"/>
        <end position="340"/>
    </location>
</feature>
<comment type="caution">
    <text evidence="10">The sequence shown here is derived from an EMBL/GenBank/DDBJ whole genome shotgun (WGS) entry which is preliminary data.</text>
</comment>
<dbReference type="STRING" id="1716141.STSP_60050"/>
<evidence type="ECO:0000256" key="2">
    <source>
        <dbReference type="ARBA" id="ARBA00022448"/>
    </source>
</evidence>
<dbReference type="Gene3D" id="1.10.3720.10">
    <property type="entry name" value="MetI-like"/>
    <property type="match status" value="1"/>
</dbReference>
<dbReference type="AlphaFoldDB" id="A0A177HI38"/>
<keyword evidence="5 7" id="KW-1133">Transmembrane helix</keyword>
<feature type="transmembrane region" description="Helical" evidence="7">
    <location>
        <begin position="170"/>
        <end position="197"/>
    </location>
</feature>
<dbReference type="GO" id="GO:0005886">
    <property type="term" value="C:plasma membrane"/>
    <property type="evidence" value="ECO:0007669"/>
    <property type="project" value="UniProtKB-SubCell"/>
</dbReference>
<dbReference type="Pfam" id="PF19300">
    <property type="entry name" value="BPD_transp_1_N"/>
    <property type="match status" value="1"/>
</dbReference>
<evidence type="ECO:0000256" key="8">
    <source>
        <dbReference type="SAM" id="MobiDB-lite"/>
    </source>
</evidence>
<dbReference type="CDD" id="cd06261">
    <property type="entry name" value="TM_PBP2"/>
    <property type="match status" value="1"/>
</dbReference>
<evidence type="ECO:0000256" key="5">
    <source>
        <dbReference type="ARBA" id="ARBA00022989"/>
    </source>
</evidence>
<feature type="compositionally biased region" description="Low complexity" evidence="8">
    <location>
        <begin position="1"/>
        <end position="16"/>
    </location>
</feature>
<reference evidence="10 11" key="1">
    <citation type="submission" date="2015-12" db="EMBL/GenBank/DDBJ databases">
        <title>Genome sequence of Streptomyces sp. G25.</title>
        <authorList>
            <person name="Poehlein A."/>
            <person name="Roettig A."/>
            <person name="Hiessl S."/>
            <person name="Hauschild P."/>
            <person name="Schauer J."/>
            <person name="Madkour M.H."/>
            <person name="Al-Ansari A.M."/>
            <person name="Almakishah N.H."/>
            <person name="Steinbuechel A."/>
            <person name="Daniel R."/>
        </authorList>
    </citation>
    <scope>NUCLEOTIDE SEQUENCE [LARGE SCALE GENOMIC DNA]</scope>
    <source>
        <strain evidence="11">G25(2015)</strain>
    </source>
</reference>
<dbReference type="PATRIC" id="fig|1716141.3.peg.6318"/>
<keyword evidence="6 7" id="KW-0472">Membrane</keyword>
<feature type="transmembrane region" description="Helical" evidence="7">
    <location>
        <begin position="217"/>
        <end position="233"/>
    </location>
</feature>
<evidence type="ECO:0000256" key="6">
    <source>
        <dbReference type="ARBA" id="ARBA00023136"/>
    </source>
</evidence>
<dbReference type="SUPFAM" id="SSF161098">
    <property type="entry name" value="MetI-like"/>
    <property type="match status" value="1"/>
</dbReference>
<dbReference type="Pfam" id="PF00528">
    <property type="entry name" value="BPD_transp_1"/>
    <property type="match status" value="1"/>
</dbReference>
<evidence type="ECO:0000256" key="3">
    <source>
        <dbReference type="ARBA" id="ARBA00022475"/>
    </source>
</evidence>
<evidence type="ECO:0000313" key="10">
    <source>
        <dbReference type="EMBL" id="OAH10683.1"/>
    </source>
</evidence>
<dbReference type="PROSITE" id="PS50928">
    <property type="entry name" value="ABC_TM1"/>
    <property type="match status" value="1"/>
</dbReference>
<accession>A0A177HI38</accession>
<name>A0A177HI38_9ACTN</name>
<keyword evidence="11" id="KW-1185">Reference proteome</keyword>
<keyword evidence="4 7" id="KW-0812">Transmembrane</keyword>
<dbReference type="PANTHER" id="PTHR43163:SF6">
    <property type="entry name" value="DIPEPTIDE TRANSPORT SYSTEM PERMEASE PROTEIN DPPB-RELATED"/>
    <property type="match status" value="1"/>
</dbReference>
<gene>
    <name evidence="10" type="primary">gsiC_3</name>
    <name evidence="10" type="ORF">STSP_60050</name>
</gene>
<dbReference type="InterPro" id="IPR000515">
    <property type="entry name" value="MetI-like"/>
</dbReference>
<sequence>MTLTQPAESAPSAEPPKATRRPGLPAALKLRAPRNPMAAYLLRRLRQSVITLFLVSVVVFAGIRALPGDPALALAGEERSPEALAAIRAEYGLDDNIVIQYGRFIAHALTGDLGTSSRTGLPVSDAIAEALPVTLELAALSLLFAVVLGIGAGVVAAVRRGRPEEWLANAVALLGLSVPSFWLGIVLVLAFAIAFPVFAASGYVPFGTDPLDNLRRMVLPAVVLGSGLAAVVMRQTRAAMLDSLSADYIRTARAKGLSRREVIGGHALRNSLVTVVTVLGLQLGHLISGAVVTEQIFVLPGFGKLTIDAVFTRDYATLQGVVLCTSAAYILINLLVDVAYSVIDPRIRLGGAAR</sequence>
<proteinExistence type="inferred from homology"/>
<dbReference type="GO" id="GO:0071916">
    <property type="term" value="F:dipeptide transmembrane transporter activity"/>
    <property type="evidence" value="ECO:0007669"/>
    <property type="project" value="TreeGrafter"/>
</dbReference>